<dbReference type="EMBL" id="BAABLF010000005">
    <property type="protein sequence ID" value="GAA5188186.1"/>
    <property type="molecule type" value="Genomic_DNA"/>
</dbReference>
<evidence type="ECO:0000313" key="2">
    <source>
        <dbReference type="Proteomes" id="UP001501600"/>
    </source>
</evidence>
<keyword evidence="2" id="KW-1185">Reference proteome</keyword>
<protein>
    <submittedName>
        <fullName evidence="1">DUF4826 family protein</fullName>
    </submittedName>
</protein>
<dbReference type="Pfam" id="PF16108">
    <property type="entry name" value="DUF4826"/>
    <property type="match status" value="1"/>
</dbReference>
<organism evidence="1 2">
    <name type="scientific">Ferrimonas gelatinilytica</name>
    <dbReference type="NCBI Taxonomy" id="1255257"/>
    <lineage>
        <taxon>Bacteria</taxon>
        <taxon>Pseudomonadati</taxon>
        <taxon>Pseudomonadota</taxon>
        <taxon>Gammaproteobacteria</taxon>
        <taxon>Alteromonadales</taxon>
        <taxon>Ferrimonadaceae</taxon>
        <taxon>Ferrimonas</taxon>
    </lineage>
</organism>
<proteinExistence type="predicted"/>
<dbReference type="InterPro" id="IPR032251">
    <property type="entry name" value="DUF4826"/>
</dbReference>
<comment type="caution">
    <text evidence="1">The sequence shown here is derived from an EMBL/GenBank/DDBJ whole genome shotgun (WGS) entry which is preliminary data.</text>
</comment>
<accession>A0ABP9RX49</accession>
<sequence>MSQAGQQEQAWVREQFQKANRFMAEKGVMPGKVLDKQSRVLPPLIALWKMEEQGPRKRQYWVLSGDLPTDMVADSAAADPREAVRHFALSWQLKAENLLRSNDATQQKLAQLMISRAQSLSDLHREDRFWGVPSQQETV</sequence>
<gene>
    <name evidence="1" type="ORF">GCM10025772_07490</name>
</gene>
<dbReference type="RefSeq" id="WP_345315700.1">
    <property type="nucleotide sequence ID" value="NZ_BAABLF010000005.1"/>
</dbReference>
<name>A0ABP9RX49_9GAMM</name>
<evidence type="ECO:0000313" key="1">
    <source>
        <dbReference type="EMBL" id="GAA5188186.1"/>
    </source>
</evidence>
<dbReference type="Proteomes" id="UP001501600">
    <property type="component" value="Unassembled WGS sequence"/>
</dbReference>
<reference evidence="2" key="1">
    <citation type="journal article" date="2019" name="Int. J. Syst. Evol. Microbiol.">
        <title>The Global Catalogue of Microorganisms (GCM) 10K type strain sequencing project: providing services to taxonomists for standard genome sequencing and annotation.</title>
        <authorList>
            <consortium name="The Broad Institute Genomics Platform"/>
            <consortium name="The Broad Institute Genome Sequencing Center for Infectious Disease"/>
            <person name="Wu L."/>
            <person name="Ma J."/>
        </authorList>
    </citation>
    <scope>NUCLEOTIDE SEQUENCE [LARGE SCALE GENOMIC DNA]</scope>
    <source>
        <strain evidence="2">JCM 18720</strain>
    </source>
</reference>